<dbReference type="AlphaFoldDB" id="A0A1W1W493"/>
<keyword evidence="3" id="KW-1185">Reference proteome</keyword>
<name>A0A1W1W493_9BACT</name>
<dbReference type="OrthoDB" id="761861at2"/>
<dbReference type="RefSeq" id="WP_084447823.1">
    <property type="nucleotide sequence ID" value="NZ_FWWW01000103.1"/>
</dbReference>
<evidence type="ECO:0000313" key="3">
    <source>
        <dbReference type="Proteomes" id="UP000192266"/>
    </source>
</evidence>
<dbReference type="STRING" id="645990.SAMN00120144_3389"/>
<dbReference type="InterPro" id="IPR029044">
    <property type="entry name" value="Nucleotide-diphossugar_trans"/>
</dbReference>
<dbReference type="Gene3D" id="3.90.550.10">
    <property type="entry name" value="Spore Coat Polysaccharide Biosynthesis Protein SpsA, Chain A"/>
    <property type="match status" value="1"/>
</dbReference>
<evidence type="ECO:0000313" key="2">
    <source>
        <dbReference type="EMBL" id="SMC00462.1"/>
    </source>
</evidence>
<dbReference type="EMBL" id="FWWW01000103">
    <property type="protein sequence ID" value="SMC00462.1"/>
    <property type="molecule type" value="Genomic_DNA"/>
</dbReference>
<sequence>MLGLSILIPVYNRDVTSLVRSLAEQAAEWGGPVEIICLDDGSEERYRLLNRPLADLPQVTYQELLHNIGRAAVRNCLAASAHQPWFLLLDNNVSLLDTRFLTRYAAAAVQASAPVLIGGTTYATSSPADAATYLRWYYGRRREAFSAAVRQRKPHAQFKLKNVLLRAEVFSEVKLDESLTRYGHEDTKFGWHLEAAGIAVLHLDNPVLHDGLEAGEAFLLNSRQAVQNLVHLYRREGLGADTKLLRAALRLRGLGLGTATSAALSPAEPLLRRQLLGRKPKLRNLDILKLLWALRALEQ</sequence>
<keyword evidence="2" id="KW-0808">Transferase</keyword>
<dbReference type="CDD" id="cd00761">
    <property type="entry name" value="Glyco_tranf_GTA_type"/>
    <property type="match status" value="1"/>
</dbReference>
<dbReference type="SUPFAM" id="SSF53448">
    <property type="entry name" value="Nucleotide-diphospho-sugar transferases"/>
    <property type="match status" value="1"/>
</dbReference>
<dbReference type="PANTHER" id="PTHR43179">
    <property type="entry name" value="RHAMNOSYLTRANSFERASE WBBL"/>
    <property type="match status" value="1"/>
</dbReference>
<dbReference type="InterPro" id="IPR001173">
    <property type="entry name" value="Glyco_trans_2-like"/>
</dbReference>
<feature type="domain" description="Glycosyltransferase 2-like" evidence="1">
    <location>
        <begin position="5"/>
        <end position="131"/>
    </location>
</feature>
<organism evidence="2 3">
    <name type="scientific">Hymenobacter roseosalivarius DSM 11622</name>
    <dbReference type="NCBI Taxonomy" id="645990"/>
    <lineage>
        <taxon>Bacteria</taxon>
        <taxon>Pseudomonadati</taxon>
        <taxon>Bacteroidota</taxon>
        <taxon>Cytophagia</taxon>
        <taxon>Cytophagales</taxon>
        <taxon>Hymenobacteraceae</taxon>
        <taxon>Hymenobacter</taxon>
    </lineage>
</organism>
<gene>
    <name evidence="2" type="ORF">SAMN00120144_3389</name>
</gene>
<evidence type="ECO:0000259" key="1">
    <source>
        <dbReference type="Pfam" id="PF00535"/>
    </source>
</evidence>
<dbReference type="Pfam" id="PF00535">
    <property type="entry name" value="Glycos_transf_2"/>
    <property type="match status" value="1"/>
</dbReference>
<reference evidence="2 3" key="1">
    <citation type="submission" date="2017-04" db="EMBL/GenBank/DDBJ databases">
        <authorList>
            <person name="Afonso C.L."/>
            <person name="Miller P.J."/>
            <person name="Scott M.A."/>
            <person name="Spackman E."/>
            <person name="Goraichik I."/>
            <person name="Dimitrov K.M."/>
            <person name="Suarez D.L."/>
            <person name="Swayne D.E."/>
        </authorList>
    </citation>
    <scope>NUCLEOTIDE SEQUENCE [LARGE SCALE GENOMIC DNA]</scope>
    <source>
        <strain evidence="2 3">DSM 11622</strain>
    </source>
</reference>
<dbReference type="GO" id="GO:0016740">
    <property type="term" value="F:transferase activity"/>
    <property type="evidence" value="ECO:0007669"/>
    <property type="project" value="UniProtKB-KW"/>
</dbReference>
<dbReference type="Proteomes" id="UP000192266">
    <property type="component" value="Unassembled WGS sequence"/>
</dbReference>
<dbReference type="PANTHER" id="PTHR43179:SF7">
    <property type="entry name" value="RHAMNOSYLTRANSFERASE WBBL"/>
    <property type="match status" value="1"/>
</dbReference>
<accession>A0A1W1W493</accession>
<protein>
    <submittedName>
        <fullName evidence="2">Glycosyl transferase family 2</fullName>
    </submittedName>
</protein>
<proteinExistence type="predicted"/>